<reference evidence="5 6" key="1">
    <citation type="journal article" date="2016" name="Nat. Commun.">
        <title>Thousands of microbial genomes shed light on interconnected biogeochemical processes in an aquifer system.</title>
        <authorList>
            <person name="Anantharaman K."/>
            <person name="Brown C.T."/>
            <person name="Hug L.A."/>
            <person name="Sharon I."/>
            <person name="Castelle C.J."/>
            <person name="Probst A.J."/>
            <person name="Thomas B.C."/>
            <person name="Singh A."/>
            <person name="Wilkins M.J."/>
            <person name="Karaoz U."/>
            <person name="Brodie E.L."/>
            <person name="Williams K.H."/>
            <person name="Hubbard S.S."/>
            <person name="Banfield J.F."/>
        </authorList>
    </citation>
    <scope>NUCLEOTIDE SEQUENCE [LARGE SCALE GENOMIC DNA]</scope>
</reference>
<dbReference type="Pfam" id="PF01230">
    <property type="entry name" value="HIT"/>
    <property type="match status" value="1"/>
</dbReference>
<dbReference type="InterPro" id="IPR036265">
    <property type="entry name" value="HIT-like_sf"/>
</dbReference>
<dbReference type="PROSITE" id="PS51084">
    <property type="entry name" value="HIT_2"/>
    <property type="match status" value="1"/>
</dbReference>
<comment type="caution">
    <text evidence="5">The sequence shown here is derived from an EMBL/GenBank/DDBJ whole genome shotgun (WGS) entry which is preliminary data.</text>
</comment>
<evidence type="ECO:0000256" key="2">
    <source>
        <dbReference type="PIRSR" id="PIRSR601310-3"/>
    </source>
</evidence>
<evidence type="ECO:0000313" key="5">
    <source>
        <dbReference type="EMBL" id="OGZ03376.1"/>
    </source>
</evidence>
<proteinExistence type="predicted"/>
<dbReference type="PANTHER" id="PTHR46648:SF1">
    <property type="entry name" value="ADENOSINE 5'-MONOPHOSPHORAMIDASE HNT1"/>
    <property type="match status" value="1"/>
</dbReference>
<dbReference type="GO" id="GO:0009117">
    <property type="term" value="P:nucleotide metabolic process"/>
    <property type="evidence" value="ECO:0007669"/>
    <property type="project" value="TreeGrafter"/>
</dbReference>
<accession>A0A1G2CPN6</accession>
<dbReference type="InterPro" id="IPR011146">
    <property type="entry name" value="HIT-like"/>
</dbReference>
<protein>
    <recommendedName>
        <fullName evidence="4">HIT domain-containing protein</fullName>
    </recommendedName>
</protein>
<evidence type="ECO:0000313" key="6">
    <source>
        <dbReference type="Proteomes" id="UP000178599"/>
    </source>
</evidence>
<dbReference type="AlphaFoldDB" id="A0A1G2CPN6"/>
<organism evidence="5 6">
    <name type="scientific">Candidatus Liptonbacteria bacterium RIFOXYB1_FULL_36_10</name>
    <dbReference type="NCBI Taxonomy" id="1798654"/>
    <lineage>
        <taxon>Bacteria</taxon>
        <taxon>Candidatus Liptoniibacteriota</taxon>
    </lineage>
</organism>
<sequence length="126" mass="15122">MNSKLPKPPKKAIIYEDQFLYVCLATHPITRGHVVIVWKENIPDLRRLIERDYDFLMDTVNAVRNAMLKALKIKKVYLIYMDETQHVHWHLIPRYNEKGYDVFLHKPAKIKDFSLAQKIKHFLMFK</sequence>
<dbReference type="SUPFAM" id="SSF54197">
    <property type="entry name" value="HIT-like"/>
    <property type="match status" value="1"/>
</dbReference>
<dbReference type="Proteomes" id="UP000178599">
    <property type="component" value="Unassembled WGS sequence"/>
</dbReference>
<name>A0A1G2CPN6_9BACT</name>
<dbReference type="PANTHER" id="PTHR46648">
    <property type="entry name" value="HIT FAMILY PROTEIN 1"/>
    <property type="match status" value="1"/>
</dbReference>
<dbReference type="InterPro" id="IPR001310">
    <property type="entry name" value="Histidine_triad_HIT"/>
</dbReference>
<gene>
    <name evidence="5" type="ORF">A2390_03125</name>
</gene>
<evidence type="ECO:0000256" key="1">
    <source>
        <dbReference type="PIRSR" id="PIRSR601310-1"/>
    </source>
</evidence>
<feature type="domain" description="HIT" evidence="4">
    <location>
        <begin position="1"/>
        <end position="103"/>
    </location>
</feature>
<dbReference type="Gene3D" id="3.30.428.10">
    <property type="entry name" value="HIT-like"/>
    <property type="match status" value="1"/>
</dbReference>
<feature type="active site" description="Tele-AMP-histidine intermediate" evidence="1">
    <location>
        <position position="88"/>
    </location>
</feature>
<evidence type="ECO:0000256" key="3">
    <source>
        <dbReference type="PROSITE-ProRule" id="PRU00464"/>
    </source>
</evidence>
<evidence type="ECO:0000259" key="4">
    <source>
        <dbReference type="PROSITE" id="PS51084"/>
    </source>
</evidence>
<feature type="short sequence motif" description="Histidine triad motif" evidence="2 3">
    <location>
        <begin position="86"/>
        <end position="90"/>
    </location>
</feature>
<dbReference type="EMBL" id="MHLE01000004">
    <property type="protein sequence ID" value="OGZ03376.1"/>
    <property type="molecule type" value="Genomic_DNA"/>
</dbReference>
<dbReference type="GO" id="GO:0003824">
    <property type="term" value="F:catalytic activity"/>
    <property type="evidence" value="ECO:0007669"/>
    <property type="project" value="InterPro"/>
</dbReference>